<dbReference type="InterPro" id="IPR050064">
    <property type="entry name" value="IGPS_HisA/HisF"/>
</dbReference>
<reference evidence="11 12" key="1">
    <citation type="submission" date="2015-02" db="EMBL/GenBank/DDBJ databases">
        <title>Draft genome sequences of ten Microbacterium spp. with emphasis on heavy metal contaminated environments.</title>
        <authorList>
            <person name="Corretto E."/>
        </authorList>
    </citation>
    <scope>NUCLEOTIDE SEQUENCE [LARGE SCALE GENOMIC DNA]</scope>
    <source>
        <strain evidence="11 12">DSM 12510</strain>
    </source>
</reference>
<accession>A0A0M2H388</accession>
<keyword evidence="9" id="KW-0963">Cytoplasm</keyword>
<evidence type="ECO:0000256" key="8">
    <source>
        <dbReference type="ARBA" id="ARBA00047838"/>
    </source>
</evidence>
<sequence>MSLVCRVIPCLDVAAGRVVKGVNFQNLRDMGDPVELARLYFEQGADEITFLDVTATVDERSTTYDVVRRTAEEVFIPLTVGGGVRSAEDVARLLGVGADKIGVNSAAIARPDLLDEIADRFGAQVLVLSLDVKRGGDTESGFVVTTHGGRTETTLDALEWAREAIERGAGELLVNSIDADGTKQGFDLELVSLMREISSVPVIASGGAGKASDFGPAIAAGADAVLAASVFHSGQLTIGDVKRAMIDDGIAVRETVS</sequence>
<dbReference type="PANTHER" id="PTHR21235">
    <property type="entry name" value="IMIDAZOLE GLYCEROL PHOSPHATE SYNTHASE SUBUNIT HISF/H IGP SYNTHASE SUBUNIT HISF/H"/>
    <property type="match status" value="1"/>
</dbReference>
<comment type="similarity">
    <text evidence="2 9 10">Belongs to the HisA/HisF family.</text>
</comment>
<gene>
    <name evidence="9 11" type="primary">hisF</name>
    <name evidence="11" type="ORF">RS81_02988</name>
</gene>
<dbReference type="Proteomes" id="UP000033956">
    <property type="component" value="Unassembled WGS sequence"/>
</dbReference>
<comment type="function">
    <text evidence="7 9">IGPS catalyzes the conversion of PRFAR and glutamine to IGP, AICAR and glutamate. The HisF subunit catalyzes the cyclization activity that produces IGP and AICAR from PRFAR using the ammonia provided by the HisH subunit.</text>
</comment>
<dbReference type="STRING" id="92835.RS81_02988"/>
<dbReference type="NCBIfam" id="TIGR00735">
    <property type="entry name" value="hisF"/>
    <property type="match status" value="1"/>
</dbReference>
<keyword evidence="5 9" id="KW-0368">Histidine biosynthesis</keyword>
<evidence type="ECO:0000313" key="12">
    <source>
        <dbReference type="Proteomes" id="UP000033956"/>
    </source>
</evidence>
<evidence type="ECO:0000256" key="7">
    <source>
        <dbReference type="ARBA" id="ARBA00025475"/>
    </source>
</evidence>
<dbReference type="SUPFAM" id="SSF51366">
    <property type="entry name" value="Ribulose-phoshate binding barrel"/>
    <property type="match status" value="1"/>
</dbReference>
<dbReference type="GO" id="GO:0016829">
    <property type="term" value="F:lyase activity"/>
    <property type="evidence" value="ECO:0007669"/>
    <property type="project" value="UniProtKB-KW"/>
</dbReference>
<dbReference type="AlphaFoldDB" id="A0A0M2H388"/>
<comment type="pathway">
    <text evidence="1 9">Amino-acid biosynthesis; L-histidine biosynthesis; L-histidine from 5-phospho-alpha-D-ribose 1-diphosphate: step 5/9.</text>
</comment>
<dbReference type="RefSeq" id="WP_045276895.1">
    <property type="nucleotide sequence ID" value="NZ_BAAAUP010000014.1"/>
</dbReference>
<comment type="subunit">
    <text evidence="3 9">Heterodimer of HisH and HisF.</text>
</comment>
<dbReference type="InterPro" id="IPR004651">
    <property type="entry name" value="HisF"/>
</dbReference>
<dbReference type="CDD" id="cd04731">
    <property type="entry name" value="HisF"/>
    <property type="match status" value="1"/>
</dbReference>
<evidence type="ECO:0000256" key="10">
    <source>
        <dbReference type="RuleBase" id="RU003657"/>
    </source>
</evidence>
<dbReference type="InterPro" id="IPR013785">
    <property type="entry name" value="Aldolase_TIM"/>
</dbReference>
<evidence type="ECO:0000256" key="4">
    <source>
        <dbReference type="ARBA" id="ARBA00022605"/>
    </source>
</evidence>
<proteinExistence type="inferred from homology"/>
<feature type="active site" evidence="9">
    <location>
        <position position="12"/>
    </location>
</feature>
<dbReference type="GO" id="GO:0005737">
    <property type="term" value="C:cytoplasm"/>
    <property type="evidence" value="ECO:0007669"/>
    <property type="project" value="UniProtKB-SubCell"/>
</dbReference>
<keyword evidence="4 9" id="KW-0028">Amino-acid biosynthesis</keyword>
<evidence type="ECO:0000313" key="11">
    <source>
        <dbReference type="EMBL" id="KJL37992.1"/>
    </source>
</evidence>
<evidence type="ECO:0000256" key="6">
    <source>
        <dbReference type="ARBA" id="ARBA00023239"/>
    </source>
</evidence>
<dbReference type="OrthoDB" id="9781903at2"/>
<dbReference type="Pfam" id="PF00977">
    <property type="entry name" value="His_biosynth"/>
    <property type="match status" value="1"/>
</dbReference>
<dbReference type="UniPathway" id="UPA00031">
    <property type="reaction ID" value="UER00010"/>
</dbReference>
<dbReference type="Gene3D" id="3.20.20.70">
    <property type="entry name" value="Aldolase class I"/>
    <property type="match status" value="1"/>
</dbReference>
<evidence type="ECO:0000256" key="5">
    <source>
        <dbReference type="ARBA" id="ARBA00023102"/>
    </source>
</evidence>
<evidence type="ECO:0000256" key="3">
    <source>
        <dbReference type="ARBA" id="ARBA00011152"/>
    </source>
</evidence>
<comment type="caution">
    <text evidence="11">The sequence shown here is derived from an EMBL/GenBank/DDBJ whole genome shotgun (WGS) entry which is preliminary data.</text>
</comment>
<dbReference type="PANTHER" id="PTHR21235:SF2">
    <property type="entry name" value="IMIDAZOLE GLYCEROL PHOSPHATE SYNTHASE HISHF"/>
    <property type="match status" value="1"/>
</dbReference>
<keyword evidence="12" id="KW-1185">Reference proteome</keyword>
<dbReference type="InterPro" id="IPR006062">
    <property type="entry name" value="His_biosynth"/>
</dbReference>
<evidence type="ECO:0000256" key="1">
    <source>
        <dbReference type="ARBA" id="ARBA00005091"/>
    </source>
</evidence>
<organism evidence="11 12">
    <name type="scientific">Microbacterium terrae</name>
    <dbReference type="NCBI Taxonomy" id="69369"/>
    <lineage>
        <taxon>Bacteria</taxon>
        <taxon>Bacillati</taxon>
        <taxon>Actinomycetota</taxon>
        <taxon>Actinomycetes</taxon>
        <taxon>Micrococcales</taxon>
        <taxon>Microbacteriaceae</taxon>
        <taxon>Microbacterium</taxon>
    </lineage>
</organism>
<dbReference type="InterPro" id="IPR011060">
    <property type="entry name" value="RibuloseP-bd_barrel"/>
</dbReference>
<comment type="subcellular location">
    <subcellularLocation>
        <location evidence="9">Cytoplasm</location>
    </subcellularLocation>
</comment>
<dbReference type="HAMAP" id="MF_01013">
    <property type="entry name" value="HisF"/>
    <property type="match status" value="1"/>
</dbReference>
<dbReference type="EC" id="4.3.2.10" evidence="9"/>
<protein>
    <recommendedName>
        <fullName evidence="9">Imidazole glycerol phosphate synthase subunit HisF</fullName>
        <ecNumber evidence="9">4.3.2.10</ecNumber>
    </recommendedName>
    <alternativeName>
        <fullName evidence="9">IGP synthase cyclase subunit</fullName>
    </alternativeName>
    <alternativeName>
        <fullName evidence="9">IGP synthase subunit HisF</fullName>
    </alternativeName>
    <alternativeName>
        <fullName evidence="9">ImGP synthase subunit HisF</fullName>
        <shortName evidence="9">IGPS subunit HisF</shortName>
    </alternativeName>
</protein>
<dbReference type="GO" id="GO:0000107">
    <property type="term" value="F:imidazoleglycerol-phosphate synthase activity"/>
    <property type="evidence" value="ECO:0007669"/>
    <property type="project" value="UniProtKB-UniRule"/>
</dbReference>
<evidence type="ECO:0000256" key="2">
    <source>
        <dbReference type="ARBA" id="ARBA00009667"/>
    </source>
</evidence>
<dbReference type="GO" id="GO:0000105">
    <property type="term" value="P:L-histidine biosynthetic process"/>
    <property type="evidence" value="ECO:0007669"/>
    <property type="project" value="UniProtKB-UniRule"/>
</dbReference>
<evidence type="ECO:0000256" key="9">
    <source>
        <dbReference type="HAMAP-Rule" id="MF_01013"/>
    </source>
</evidence>
<name>A0A0M2H388_9MICO</name>
<keyword evidence="6 9" id="KW-0456">Lyase</keyword>
<feature type="active site" evidence="9">
    <location>
        <position position="131"/>
    </location>
</feature>
<dbReference type="PATRIC" id="fig|92835.4.peg.3017"/>
<comment type="catalytic activity">
    <reaction evidence="8 9">
        <text>5-[(5-phospho-1-deoxy-D-ribulos-1-ylimino)methylamino]-1-(5-phospho-beta-D-ribosyl)imidazole-4-carboxamide + L-glutamine = D-erythro-1-(imidazol-4-yl)glycerol 3-phosphate + 5-amino-1-(5-phospho-beta-D-ribosyl)imidazole-4-carboxamide + L-glutamate + H(+)</text>
        <dbReference type="Rhea" id="RHEA:24793"/>
        <dbReference type="ChEBI" id="CHEBI:15378"/>
        <dbReference type="ChEBI" id="CHEBI:29985"/>
        <dbReference type="ChEBI" id="CHEBI:58278"/>
        <dbReference type="ChEBI" id="CHEBI:58359"/>
        <dbReference type="ChEBI" id="CHEBI:58475"/>
        <dbReference type="ChEBI" id="CHEBI:58525"/>
        <dbReference type="EC" id="4.3.2.10"/>
    </reaction>
</comment>
<dbReference type="EMBL" id="JYIZ01000056">
    <property type="protein sequence ID" value="KJL37992.1"/>
    <property type="molecule type" value="Genomic_DNA"/>
</dbReference>